<proteinExistence type="predicted"/>
<accession>A0ABT1ZJP9</accession>
<feature type="compositionally biased region" description="Low complexity" evidence="1">
    <location>
        <begin position="78"/>
        <end position="89"/>
    </location>
</feature>
<gene>
    <name evidence="2" type="ORF">NX784_00890</name>
</gene>
<protein>
    <submittedName>
        <fullName evidence="2">Uncharacterized protein</fullName>
    </submittedName>
</protein>
<sequence length="111" mass="11597">MSMQSEGKDAKGRHYDQVTKDGTSSAETLGTGGTGDDVGRQSGQRGNQQRARTDDLLSNDADRDSEGYVGEEAGELQTGLTGIGSLSTGNAGSRQSDDDAQAGTDRDRARK</sequence>
<dbReference type="Proteomes" id="UP001204151">
    <property type="component" value="Unassembled WGS sequence"/>
</dbReference>
<feature type="compositionally biased region" description="Basic and acidic residues" evidence="1">
    <location>
        <begin position="51"/>
        <end position="66"/>
    </location>
</feature>
<evidence type="ECO:0000256" key="1">
    <source>
        <dbReference type="SAM" id="MobiDB-lite"/>
    </source>
</evidence>
<keyword evidence="3" id="KW-1185">Reference proteome</keyword>
<feature type="compositionally biased region" description="Low complexity" evidence="1">
    <location>
        <begin position="40"/>
        <end position="50"/>
    </location>
</feature>
<comment type="caution">
    <text evidence="2">The sequence shown here is derived from an EMBL/GenBank/DDBJ whole genome shotgun (WGS) entry which is preliminary data.</text>
</comment>
<name>A0ABT1ZJP9_9BURK</name>
<feature type="compositionally biased region" description="Basic and acidic residues" evidence="1">
    <location>
        <begin position="1"/>
        <end position="19"/>
    </location>
</feature>
<evidence type="ECO:0000313" key="2">
    <source>
        <dbReference type="EMBL" id="MCS0580139.1"/>
    </source>
</evidence>
<feature type="region of interest" description="Disordered" evidence="1">
    <location>
        <begin position="1"/>
        <end position="111"/>
    </location>
</feature>
<reference evidence="2 3" key="1">
    <citation type="submission" date="2022-08" db="EMBL/GenBank/DDBJ databases">
        <title>Reclassification of Massilia species as members of the genera Telluria, Duganella, Pseudoduganella, Mokoshia gen. nov. and Zemynaea gen. nov. using orthogonal and non-orthogonal genome-based approaches.</title>
        <authorList>
            <person name="Bowman J.P."/>
        </authorList>
    </citation>
    <scope>NUCLEOTIDE SEQUENCE [LARGE SCALE GENOMIC DNA]</scope>
    <source>
        <strain evidence="2 3">JCM 31316</strain>
    </source>
</reference>
<organism evidence="2 3">
    <name type="scientific">Massilia pinisoli</name>
    <dbReference type="NCBI Taxonomy" id="1772194"/>
    <lineage>
        <taxon>Bacteria</taxon>
        <taxon>Pseudomonadati</taxon>
        <taxon>Pseudomonadota</taxon>
        <taxon>Betaproteobacteria</taxon>
        <taxon>Burkholderiales</taxon>
        <taxon>Oxalobacteraceae</taxon>
        <taxon>Telluria group</taxon>
        <taxon>Massilia</taxon>
    </lineage>
</organism>
<dbReference type="RefSeq" id="WP_258814791.1">
    <property type="nucleotide sequence ID" value="NZ_JANUGW010000001.1"/>
</dbReference>
<dbReference type="EMBL" id="JANUGW010000001">
    <property type="protein sequence ID" value="MCS0580139.1"/>
    <property type="molecule type" value="Genomic_DNA"/>
</dbReference>
<evidence type="ECO:0000313" key="3">
    <source>
        <dbReference type="Proteomes" id="UP001204151"/>
    </source>
</evidence>